<feature type="region of interest" description="Disordered" evidence="1">
    <location>
        <begin position="81"/>
        <end position="104"/>
    </location>
</feature>
<evidence type="ECO:0000313" key="3">
    <source>
        <dbReference type="Proteomes" id="UP001620626"/>
    </source>
</evidence>
<keyword evidence="3" id="KW-1185">Reference proteome</keyword>
<accession>A0ABD2MBJ5</accession>
<sequence length="127" mass="14743">MHNTLNLNSGFSQSIHCFVPLFPSQQLIPHCPSHSITISVVHKLSSVGLLILLQQHILESTFHLRFSPQFKLSSPLATFHRTNKRTLSSHKQQQQKLRRRHEKRQLSISYSAQFANHRRTVSQEKKL</sequence>
<evidence type="ECO:0000313" key="2">
    <source>
        <dbReference type="EMBL" id="KAL3124904.1"/>
    </source>
</evidence>
<protein>
    <submittedName>
        <fullName evidence="2">Uncharacterized protein</fullName>
    </submittedName>
</protein>
<reference evidence="2 3" key="1">
    <citation type="submission" date="2024-10" db="EMBL/GenBank/DDBJ databases">
        <authorList>
            <person name="Kim D."/>
        </authorList>
    </citation>
    <scope>NUCLEOTIDE SEQUENCE [LARGE SCALE GENOMIC DNA]</scope>
    <source>
        <strain evidence="2">BH-2024</strain>
    </source>
</reference>
<dbReference type="Proteomes" id="UP001620626">
    <property type="component" value="Unassembled WGS sequence"/>
</dbReference>
<dbReference type="AlphaFoldDB" id="A0ABD2MBJ5"/>
<gene>
    <name evidence="2" type="ORF">niasHT_001797</name>
</gene>
<comment type="caution">
    <text evidence="2">The sequence shown here is derived from an EMBL/GenBank/DDBJ whole genome shotgun (WGS) entry which is preliminary data.</text>
</comment>
<name>A0ABD2MBJ5_9BILA</name>
<dbReference type="EMBL" id="JBICBT010000056">
    <property type="protein sequence ID" value="KAL3124904.1"/>
    <property type="molecule type" value="Genomic_DNA"/>
</dbReference>
<proteinExistence type="predicted"/>
<evidence type="ECO:0000256" key="1">
    <source>
        <dbReference type="SAM" id="MobiDB-lite"/>
    </source>
</evidence>
<organism evidence="2 3">
    <name type="scientific">Heterodera trifolii</name>
    <dbReference type="NCBI Taxonomy" id="157864"/>
    <lineage>
        <taxon>Eukaryota</taxon>
        <taxon>Metazoa</taxon>
        <taxon>Ecdysozoa</taxon>
        <taxon>Nematoda</taxon>
        <taxon>Chromadorea</taxon>
        <taxon>Rhabditida</taxon>
        <taxon>Tylenchina</taxon>
        <taxon>Tylenchomorpha</taxon>
        <taxon>Tylenchoidea</taxon>
        <taxon>Heteroderidae</taxon>
        <taxon>Heteroderinae</taxon>
        <taxon>Heterodera</taxon>
    </lineage>
</organism>